<sequence length="123" mass="14453">MKPICPYCDREARFTSSIIVYGRDYGKIWLCVNYPKCDSYVGAHKGNGEPKGTLADKETRNYRKWAHNSIDWLWQDKVMSRKNVYYAIQNLMNLTPDEAHIGLFDSNQCRELVRVFKENLLIK</sequence>
<comment type="caution">
    <text evidence="1">The sequence shown here is derived from an EMBL/GenBank/DDBJ whole genome shotgun (WGS) entry which is preliminary data.</text>
</comment>
<name>A0A0F9TI95_9ZZZZ</name>
<gene>
    <name evidence="1" type="ORF">LCGC14_0388190</name>
</gene>
<dbReference type="InterPro" id="IPR021686">
    <property type="entry name" value="DUF3268"/>
</dbReference>
<accession>A0A0F9TI95</accession>
<dbReference type="Pfam" id="PF11672">
    <property type="entry name" value="DUF3268"/>
    <property type="match status" value="1"/>
</dbReference>
<reference evidence="1" key="1">
    <citation type="journal article" date="2015" name="Nature">
        <title>Complex archaea that bridge the gap between prokaryotes and eukaryotes.</title>
        <authorList>
            <person name="Spang A."/>
            <person name="Saw J.H."/>
            <person name="Jorgensen S.L."/>
            <person name="Zaremba-Niedzwiedzka K."/>
            <person name="Martijn J."/>
            <person name="Lind A.E."/>
            <person name="van Eijk R."/>
            <person name="Schleper C."/>
            <person name="Guy L."/>
            <person name="Ettema T.J."/>
        </authorList>
    </citation>
    <scope>NUCLEOTIDE SEQUENCE</scope>
</reference>
<dbReference type="AlphaFoldDB" id="A0A0F9TI95"/>
<protein>
    <submittedName>
        <fullName evidence="1">Uncharacterized protein</fullName>
    </submittedName>
</protein>
<dbReference type="EMBL" id="LAZR01000322">
    <property type="protein sequence ID" value="KKN74617.1"/>
    <property type="molecule type" value="Genomic_DNA"/>
</dbReference>
<proteinExistence type="predicted"/>
<evidence type="ECO:0000313" key="1">
    <source>
        <dbReference type="EMBL" id="KKN74617.1"/>
    </source>
</evidence>
<organism evidence="1">
    <name type="scientific">marine sediment metagenome</name>
    <dbReference type="NCBI Taxonomy" id="412755"/>
    <lineage>
        <taxon>unclassified sequences</taxon>
        <taxon>metagenomes</taxon>
        <taxon>ecological metagenomes</taxon>
    </lineage>
</organism>